<dbReference type="Gene3D" id="3.40.50.300">
    <property type="entry name" value="P-loop containing nucleotide triphosphate hydrolases"/>
    <property type="match status" value="1"/>
</dbReference>
<keyword evidence="3 5" id="KW-0067">ATP-binding</keyword>
<dbReference type="GO" id="GO:0016887">
    <property type="term" value="F:ATP hydrolysis activity"/>
    <property type="evidence" value="ECO:0007669"/>
    <property type="project" value="InterPro"/>
</dbReference>
<dbReference type="InterPro" id="IPR003593">
    <property type="entry name" value="AAA+_ATPase"/>
</dbReference>
<dbReference type="AlphaFoldDB" id="A0A926F0A8"/>
<evidence type="ECO:0000313" key="5">
    <source>
        <dbReference type="EMBL" id="MBC8590991.1"/>
    </source>
</evidence>
<dbReference type="SUPFAM" id="SSF52540">
    <property type="entry name" value="P-loop containing nucleoside triphosphate hydrolases"/>
    <property type="match status" value="1"/>
</dbReference>
<dbReference type="RefSeq" id="WP_249323829.1">
    <property type="nucleotide sequence ID" value="NZ_JACRTK010000003.1"/>
</dbReference>
<proteinExistence type="predicted"/>
<evidence type="ECO:0000256" key="3">
    <source>
        <dbReference type="ARBA" id="ARBA00022840"/>
    </source>
</evidence>
<evidence type="ECO:0000256" key="1">
    <source>
        <dbReference type="ARBA" id="ARBA00022448"/>
    </source>
</evidence>
<evidence type="ECO:0000259" key="4">
    <source>
        <dbReference type="PROSITE" id="PS50893"/>
    </source>
</evidence>
<name>A0A926F0A8_9FIRM</name>
<dbReference type="InterPro" id="IPR003439">
    <property type="entry name" value="ABC_transporter-like_ATP-bd"/>
</dbReference>
<protein>
    <submittedName>
        <fullName evidence="5">ATP-binding cassette domain-containing protein</fullName>
    </submittedName>
</protein>
<dbReference type="PROSITE" id="PS50893">
    <property type="entry name" value="ABC_TRANSPORTER_2"/>
    <property type="match status" value="1"/>
</dbReference>
<sequence length="210" mass="24138">MDIQIKNLKKYYGENQVLDIESLAIKKQRITGIIGPNGCGKTTLLNIIAGLDKEYLGNINYNNKKINKEIVSNMTIVFQKPYLFRRSVYDNIEYPLKIRGIDRQKSKPLVEDIMKRLEIEDLRDKKAHRLSGGESQKVALGRALVFNPKLLLLDEPTSNIDPEYIVTMESEIKKFNRENKGTVIIVTHNIEQSKRLCDNIIGMENGRVVY</sequence>
<feature type="domain" description="ABC transporter" evidence="4">
    <location>
        <begin position="3"/>
        <end position="209"/>
    </location>
</feature>
<evidence type="ECO:0000256" key="2">
    <source>
        <dbReference type="ARBA" id="ARBA00022741"/>
    </source>
</evidence>
<dbReference type="EMBL" id="JACRTK010000003">
    <property type="protein sequence ID" value="MBC8590991.1"/>
    <property type="molecule type" value="Genomic_DNA"/>
</dbReference>
<dbReference type="GO" id="GO:0005524">
    <property type="term" value="F:ATP binding"/>
    <property type="evidence" value="ECO:0007669"/>
    <property type="project" value="UniProtKB-KW"/>
</dbReference>
<dbReference type="Pfam" id="PF00005">
    <property type="entry name" value="ABC_tran"/>
    <property type="match status" value="1"/>
</dbReference>
<organism evidence="5 6">
    <name type="scientific">Wansuia hejianensis</name>
    <dbReference type="NCBI Taxonomy" id="2763667"/>
    <lineage>
        <taxon>Bacteria</taxon>
        <taxon>Bacillati</taxon>
        <taxon>Bacillota</taxon>
        <taxon>Clostridia</taxon>
        <taxon>Lachnospirales</taxon>
        <taxon>Lachnospiraceae</taxon>
        <taxon>Wansuia</taxon>
    </lineage>
</organism>
<dbReference type="InterPro" id="IPR050093">
    <property type="entry name" value="ABC_SmlMolc_Importer"/>
</dbReference>
<dbReference type="PANTHER" id="PTHR42781:SF9">
    <property type="entry name" value="AMINO ACID ABC TRANSPORTER, ATP-BINDING PROTEIN-RELATED"/>
    <property type="match status" value="1"/>
</dbReference>
<keyword evidence="2" id="KW-0547">Nucleotide-binding</keyword>
<keyword evidence="6" id="KW-1185">Reference proteome</keyword>
<keyword evidence="1" id="KW-0813">Transport</keyword>
<dbReference type="SMART" id="SM00382">
    <property type="entry name" value="AAA"/>
    <property type="match status" value="1"/>
</dbReference>
<comment type="caution">
    <text evidence="5">The sequence shown here is derived from an EMBL/GenBank/DDBJ whole genome shotgun (WGS) entry which is preliminary data.</text>
</comment>
<dbReference type="PROSITE" id="PS00211">
    <property type="entry name" value="ABC_TRANSPORTER_1"/>
    <property type="match status" value="1"/>
</dbReference>
<evidence type="ECO:0000313" key="6">
    <source>
        <dbReference type="Proteomes" id="UP000601522"/>
    </source>
</evidence>
<gene>
    <name evidence="5" type="ORF">H8689_07675</name>
</gene>
<accession>A0A926F0A8</accession>
<dbReference type="InterPro" id="IPR027417">
    <property type="entry name" value="P-loop_NTPase"/>
</dbReference>
<dbReference type="Proteomes" id="UP000601522">
    <property type="component" value="Unassembled WGS sequence"/>
</dbReference>
<dbReference type="PANTHER" id="PTHR42781">
    <property type="entry name" value="SPERMIDINE/PUTRESCINE IMPORT ATP-BINDING PROTEIN POTA"/>
    <property type="match status" value="1"/>
</dbReference>
<reference evidence="5 6" key="1">
    <citation type="submission" date="2020-08" db="EMBL/GenBank/DDBJ databases">
        <title>Genome public.</title>
        <authorList>
            <person name="Liu C."/>
            <person name="Sun Q."/>
        </authorList>
    </citation>
    <scope>NUCLEOTIDE SEQUENCE [LARGE SCALE GENOMIC DNA]</scope>
    <source>
        <strain evidence="5 6">NSJ-26</strain>
    </source>
</reference>
<dbReference type="InterPro" id="IPR017871">
    <property type="entry name" value="ABC_transporter-like_CS"/>
</dbReference>